<dbReference type="InParanoid" id="A0A068UAK1"/>
<accession>A0A068UAK1</accession>
<protein>
    <submittedName>
        <fullName evidence="3">Uncharacterized protein</fullName>
    </submittedName>
</protein>
<gene>
    <name evidence="3" type="ORF">GSCOC_T00020729001</name>
</gene>
<dbReference type="AlphaFoldDB" id="A0A068UAK1"/>
<dbReference type="GO" id="GO:0008168">
    <property type="term" value="F:methyltransferase activity"/>
    <property type="evidence" value="ECO:0007669"/>
    <property type="project" value="InterPro"/>
</dbReference>
<dbReference type="EMBL" id="HG739100">
    <property type="protein sequence ID" value="CDP05595.1"/>
    <property type="molecule type" value="Genomic_DNA"/>
</dbReference>
<reference evidence="4" key="1">
    <citation type="journal article" date="2014" name="Science">
        <title>The coffee genome provides insight into the convergent evolution of caffeine biosynthesis.</title>
        <authorList>
            <person name="Denoeud F."/>
            <person name="Carretero-Paulet L."/>
            <person name="Dereeper A."/>
            <person name="Droc G."/>
            <person name="Guyot R."/>
            <person name="Pietrella M."/>
            <person name="Zheng C."/>
            <person name="Alberti A."/>
            <person name="Anthony F."/>
            <person name="Aprea G."/>
            <person name="Aury J.M."/>
            <person name="Bento P."/>
            <person name="Bernard M."/>
            <person name="Bocs S."/>
            <person name="Campa C."/>
            <person name="Cenci A."/>
            <person name="Combes M.C."/>
            <person name="Crouzillat D."/>
            <person name="Da Silva C."/>
            <person name="Daddiego L."/>
            <person name="De Bellis F."/>
            <person name="Dussert S."/>
            <person name="Garsmeur O."/>
            <person name="Gayraud T."/>
            <person name="Guignon V."/>
            <person name="Jahn K."/>
            <person name="Jamilloux V."/>
            <person name="Joet T."/>
            <person name="Labadie K."/>
            <person name="Lan T."/>
            <person name="Leclercq J."/>
            <person name="Lepelley M."/>
            <person name="Leroy T."/>
            <person name="Li L.T."/>
            <person name="Librado P."/>
            <person name="Lopez L."/>
            <person name="Munoz A."/>
            <person name="Noel B."/>
            <person name="Pallavicini A."/>
            <person name="Perrotta G."/>
            <person name="Poncet V."/>
            <person name="Pot D."/>
            <person name="Priyono X."/>
            <person name="Rigoreau M."/>
            <person name="Rouard M."/>
            <person name="Rozas J."/>
            <person name="Tranchant-Dubreuil C."/>
            <person name="VanBuren R."/>
            <person name="Zhang Q."/>
            <person name="Andrade A.C."/>
            <person name="Argout X."/>
            <person name="Bertrand B."/>
            <person name="de Kochko A."/>
            <person name="Graziosi G."/>
            <person name="Henry R.J."/>
            <person name="Jayarama X."/>
            <person name="Ming R."/>
            <person name="Nagai C."/>
            <person name="Rounsley S."/>
            <person name="Sankoff D."/>
            <person name="Giuliano G."/>
            <person name="Albert V.A."/>
            <person name="Wincker P."/>
            <person name="Lashermes P."/>
        </authorList>
    </citation>
    <scope>NUCLEOTIDE SEQUENCE [LARGE SCALE GENOMIC DNA]</scope>
    <source>
        <strain evidence="4">cv. DH200-94</strain>
    </source>
</reference>
<keyword evidence="4" id="KW-1185">Reference proteome</keyword>
<dbReference type="STRING" id="49390.A0A068UAK1"/>
<dbReference type="Gene3D" id="3.40.50.150">
    <property type="entry name" value="Vaccinia Virus protein VP39"/>
    <property type="match status" value="1"/>
</dbReference>
<dbReference type="OrthoDB" id="1523883at2759"/>
<proteinExistence type="inferred from homology"/>
<dbReference type="Pfam" id="PF03492">
    <property type="entry name" value="Methyltransf_7"/>
    <property type="match status" value="1"/>
</dbReference>
<evidence type="ECO:0000313" key="3">
    <source>
        <dbReference type="EMBL" id="CDP05595.1"/>
    </source>
</evidence>
<comment type="similarity">
    <text evidence="2">Belongs to the methyltransferase superfamily. Type-7 methyltransferase family.</text>
</comment>
<dbReference type="Proteomes" id="UP000295252">
    <property type="component" value="Chromosome III"/>
</dbReference>
<dbReference type="Gramene" id="CDP05595">
    <property type="protein sequence ID" value="CDP05595"/>
    <property type="gene ID" value="GSCOC_T00020729001"/>
</dbReference>
<name>A0A068UAK1_COFCA</name>
<organism evidence="3 4">
    <name type="scientific">Coffea canephora</name>
    <name type="common">Robusta coffee</name>
    <dbReference type="NCBI Taxonomy" id="49390"/>
    <lineage>
        <taxon>Eukaryota</taxon>
        <taxon>Viridiplantae</taxon>
        <taxon>Streptophyta</taxon>
        <taxon>Embryophyta</taxon>
        <taxon>Tracheophyta</taxon>
        <taxon>Spermatophyta</taxon>
        <taxon>Magnoliopsida</taxon>
        <taxon>eudicotyledons</taxon>
        <taxon>Gunneridae</taxon>
        <taxon>Pentapetalae</taxon>
        <taxon>asterids</taxon>
        <taxon>lamiids</taxon>
        <taxon>Gentianales</taxon>
        <taxon>Rubiaceae</taxon>
        <taxon>Ixoroideae</taxon>
        <taxon>Gardenieae complex</taxon>
        <taxon>Bertiereae - Coffeeae clade</taxon>
        <taxon>Coffeeae</taxon>
        <taxon>Coffea</taxon>
    </lineage>
</organism>
<sequence length="111" mass="12141">MNGGNGTYSYSNKLYCSLASIAAEAMIEEVLADRLDAEKFCTSNTICIADLGCSVGPNTYMAMQHMIGAVEKKCKSKGLSPFELPELQVFFNDQTTNDFNTLFTSLSQCIQ</sequence>
<comment type="pathway">
    <text evidence="1">Alkaloid biosynthesis.</text>
</comment>
<dbReference type="PhylomeDB" id="A0A068UAK1"/>
<dbReference type="SUPFAM" id="SSF53335">
    <property type="entry name" value="S-adenosyl-L-methionine-dependent methyltransferases"/>
    <property type="match status" value="1"/>
</dbReference>
<evidence type="ECO:0000256" key="2">
    <source>
        <dbReference type="ARBA" id="ARBA00007967"/>
    </source>
</evidence>
<evidence type="ECO:0000256" key="1">
    <source>
        <dbReference type="ARBA" id="ARBA00004913"/>
    </source>
</evidence>
<evidence type="ECO:0000313" key="4">
    <source>
        <dbReference type="Proteomes" id="UP000295252"/>
    </source>
</evidence>
<dbReference type="PANTHER" id="PTHR31009">
    <property type="entry name" value="S-ADENOSYL-L-METHIONINE:CARBOXYL METHYLTRANSFERASE FAMILY PROTEIN"/>
    <property type="match status" value="1"/>
</dbReference>
<dbReference type="InterPro" id="IPR029063">
    <property type="entry name" value="SAM-dependent_MTases_sf"/>
</dbReference>
<dbReference type="InterPro" id="IPR005299">
    <property type="entry name" value="MeTrfase_7"/>
</dbReference>